<comment type="caution">
    <text evidence="1">The sequence shown here is derived from an EMBL/GenBank/DDBJ whole genome shotgun (WGS) entry which is preliminary data.</text>
</comment>
<reference evidence="1" key="1">
    <citation type="submission" date="2023-04" db="EMBL/GenBank/DDBJ databases">
        <title>A chromosome-level genome assembly of the parasitoid wasp Eretmocerus hayati.</title>
        <authorList>
            <person name="Zhong Y."/>
            <person name="Liu S."/>
            <person name="Liu Y."/>
        </authorList>
    </citation>
    <scope>NUCLEOTIDE SEQUENCE</scope>
    <source>
        <strain evidence="1">ZJU_SS_LIU_2023</strain>
    </source>
</reference>
<proteinExistence type="predicted"/>
<accession>A0ACC2P418</accession>
<protein>
    <submittedName>
        <fullName evidence="1">Uncharacterized protein</fullName>
    </submittedName>
</protein>
<name>A0ACC2P418_9HYME</name>
<dbReference type="Proteomes" id="UP001239111">
    <property type="component" value="Chromosome 2"/>
</dbReference>
<dbReference type="EMBL" id="CM056742">
    <property type="protein sequence ID" value="KAJ8678127.1"/>
    <property type="molecule type" value="Genomic_DNA"/>
</dbReference>
<evidence type="ECO:0000313" key="1">
    <source>
        <dbReference type="EMBL" id="KAJ8678127.1"/>
    </source>
</evidence>
<keyword evidence="2" id="KW-1185">Reference proteome</keyword>
<evidence type="ECO:0000313" key="2">
    <source>
        <dbReference type="Proteomes" id="UP001239111"/>
    </source>
</evidence>
<sequence length="156" mass="17542">MVSPKRQSSESDDQIPNKKLKLVDNHEGNGTSSVNRTDPVVDDLVEFIPSIFGQLKPLLSRFSAKVVLKGPIHKQFYNKGNVFHLESMDQTGKIKGKVFIEDCEVLHPKLQVENTYTISKIFMNISSPIAEYKEHELIMDSNTVIEQIEDASLAAL</sequence>
<organism evidence="1 2">
    <name type="scientific">Eretmocerus hayati</name>
    <dbReference type="NCBI Taxonomy" id="131215"/>
    <lineage>
        <taxon>Eukaryota</taxon>
        <taxon>Metazoa</taxon>
        <taxon>Ecdysozoa</taxon>
        <taxon>Arthropoda</taxon>
        <taxon>Hexapoda</taxon>
        <taxon>Insecta</taxon>
        <taxon>Pterygota</taxon>
        <taxon>Neoptera</taxon>
        <taxon>Endopterygota</taxon>
        <taxon>Hymenoptera</taxon>
        <taxon>Apocrita</taxon>
        <taxon>Proctotrupomorpha</taxon>
        <taxon>Chalcidoidea</taxon>
        <taxon>Aphelinidae</taxon>
        <taxon>Aphelininae</taxon>
        <taxon>Eretmocerus</taxon>
    </lineage>
</organism>
<gene>
    <name evidence="1" type="ORF">QAD02_013914</name>
</gene>